<accession>A0ABD6BS73</accession>
<comment type="caution">
    <text evidence="2">The sequence shown here is derived from an EMBL/GenBank/DDBJ whole genome shotgun (WGS) entry which is preliminary data.</text>
</comment>
<keyword evidence="1" id="KW-0472">Membrane</keyword>
<feature type="transmembrane region" description="Helical" evidence="1">
    <location>
        <begin position="16"/>
        <end position="33"/>
    </location>
</feature>
<protein>
    <recommendedName>
        <fullName evidence="4">PH domain-containing protein</fullName>
    </recommendedName>
</protein>
<keyword evidence="1" id="KW-0812">Transmembrane</keyword>
<sequence>MDTDPSFAEQQRFRQWWIWALLGGVALLMLLAGPVTWPGLAVLGAIALFIYSLRLRTEVRSDGVYYRLWPLHRSFRRIGWAEIETYEAETYRPIREFGGWGIRWAPGKIAYSVSGNRGVRIERAGEPTVLLGSQRPEAFAAAIEAASRP</sequence>
<organism evidence="2 3">
    <name type="scientific">Halolamina litorea</name>
    <dbReference type="NCBI Taxonomy" id="1515593"/>
    <lineage>
        <taxon>Archaea</taxon>
        <taxon>Methanobacteriati</taxon>
        <taxon>Methanobacteriota</taxon>
        <taxon>Stenosarchaea group</taxon>
        <taxon>Halobacteria</taxon>
        <taxon>Halobacteriales</taxon>
        <taxon>Haloferacaceae</taxon>
    </lineage>
</organism>
<proteinExistence type="predicted"/>
<evidence type="ECO:0008006" key="4">
    <source>
        <dbReference type="Google" id="ProtNLM"/>
    </source>
</evidence>
<evidence type="ECO:0000313" key="3">
    <source>
        <dbReference type="Proteomes" id="UP001597139"/>
    </source>
</evidence>
<dbReference type="EMBL" id="JBHUCZ010000006">
    <property type="protein sequence ID" value="MFD1567548.1"/>
    <property type="molecule type" value="Genomic_DNA"/>
</dbReference>
<feature type="transmembrane region" description="Helical" evidence="1">
    <location>
        <begin position="39"/>
        <end position="57"/>
    </location>
</feature>
<evidence type="ECO:0000256" key="1">
    <source>
        <dbReference type="SAM" id="Phobius"/>
    </source>
</evidence>
<gene>
    <name evidence="2" type="ORF">ACFSAU_08580</name>
</gene>
<dbReference type="RefSeq" id="WP_267647349.1">
    <property type="nucleotide sequence ID" value="NZ_JANHGR010000002.1"/>
</dbReference>
<evidence type="ECO:0000313" key="2">
    <source>
        <dbReference type="EMBL" id="MFD1567548.1"/>
    </source>
</evidence>
<keyword evidence="1" id="KW-1133">Transmembrane helix</keyword>
<keyword evidence="3" id="KW-1185">Reference proteome</keyword>
<name>A0ABD6BS73_9EURY</name>
<reference evidence="2 3" key="1">
    <citation type="journal article" date="2019" name="Int. J. Syst. Evol. Microbiol.">
        <title>The Global Catalogue of Microorganisms (GCM) 10K type strain sequencing project: providing services to taxonomists for standard genome sequencing and annotation.</title>
        <authorList>
            <consortium name="The Broad Institute Genomics Platform"/>
            <consortium name="The Broad Institute Genome Sequencing Center for Infectious Disease"/>
            <person name="Wu L."/>
            <person name="Ma J."/>
        </authorList>
    </citation>
    <scope>NUCLEOTIDE SEQUENCE [LARGE SCALE GENOMIC DNA]</scope>
    <source>
        <strain evidence="2 3">CGMCC 1.12859</strain>
    </source>
</reference>
<dbReference type="Proteomes" id="UP001597139">
    <property type="component" value="Unassembled WGS sequence"/>
</dbReference>
<dbReference type="AlphaFoldDB" id="A0ABD6BS73"/>